<feature type="compositionally biased region" description="Basic and acidic residues" evidence="1">
    <location>
        <begin position="71"/>
        <end position="99"/>
    </location>
</feature>
<dbReference type="InterPro" id="IPR022069">
    <property type="entry name" value="DUF3622"/>
</dbReference>
<accession>B8CIY9</accession>
<keyword evidence="3" id="KW-1185">Reference proteome</keyword>
<organism evidence="2 3">
    <name type="scientific">Shewanella piezotolerans (strain WP3 / JCM 13877)</name>
    <dbReference type="NCBI Taxonomy" id="225849"/>
    <lineage>
        <taxon>Bacteria</taxon>
        <taxon>Pseudomonadati</taxon>
        <taxon>Pseudomonadota</taxon>
        <taxon>Gammaproteobacteria</taxon>
        <taxon>Alteromonadales</taxon>
        <taxon>Shewanellaceae</taxon>
        <taxon>Shewanella</taxon>
    </lineage>
</organism>
<feature type="region of interest" description="Disordered" evidence="1">
    <location>
        <begin position="66"/>
        <end position="116"/>
    </location>
</feature>
<gene>
    <name evidence="2" type="ordered locus">swp_0803</name>
</gene>
<evidence type="ECO:0000256" key="1">
    <source>
        <dbReference type="SAM" id="MobiDB-lite"/>
    </source>
</evidence>
<dbReference type="OrthoDB" id="5905915at2"/>
<sequence>MTQTKKYDFRIVQDKETWTGQITRRQSARKIVVSKSQKGFATEAEAVAWGETELKSFLENLVKRNERKAKAREERNKAADEKELAADAWRSARDEKADSNNDFDEDNLDYGSDAER</sequence>
<evidence type="ECO:0000313" key="3">
    <source>
        <dbReference type="Proteomes" id="UP000000753"/>
    </source>
</evidence>
<dbReference type="KEGG" id="swp:swp_0803"/>
<proteinExistence type="predicted"/>
<name>B8CIY9_SHEPW</name>
<dbReference type="Proteomes" id="UP000000753">
    <property type="component" value="Chromosome"/>
</dbReference>
<dbReference type="AlphaFoldDB" id="B8CIY9"/>
<dbReference type="eggNOG" id="ENOG5033DVG">
    <property type="taxonomic scope" value="Bacteria"/>
</dbReference>
<dbReference type="EMBL" id="CP000472">
    <property type="protein sequence ID" value="ACJ27615.1"/>
    <property type="molecule type" value="Genomic_DNA"/>
</dbReference>
<protein>
    <submittedName>
        <fullName evidence="2">Pressure-regulated ORF-like protein</fullName>
    </submittedName>
</protein>
<reference evidence="2 3" key="1">
    <citation type="journal article" date="2008" name="PLoS ONE">
        <title>Environmental adaptation: genomic analysis of the piezotolerant and psychrotolerant deep-sea iron reducing bacterium Shewanella piezotolerans WP3.</title>
        <authorList>
            <person name="Wang F."/>
            <person name="Wang J."/>
            <person name="Jian H."/>
            <person name="Zhang B."/>
            <person name="Li S."/>
            <person name="Wang F."/>
            <person name="Zeng X."/>
            <person name="Gao L."/>
            <person name="Bartlett D.H."/>
            <person name="Yu J."/>
            <person name="Hu S."/>
            <person name="Xiao X."/>
        </authorList>
    </citation>
    <scope>NUCLEOTIDE SEQUENCE [LARGE SCALE GENOMIC DNA]</scope>
    <source>
        <strain evidence="3">WP3 / JCM 13877</strain>
    </source>
</reference>
<dbReference type="RefSeq" id="WP_020910994.1">
    <property type="nucleotide sequence ID" value="NC_011566.1"/>
</dbReference>
<dbReference type="Pfam" id="PF12286">
    <property type="entry name" value="DUF3622"/>
    <property type="match status" value="1"/>
</dbReference>
<evidence type="ECO:0000313" key="2">
    <source>
        <dbReference type="EMBL" id="ACJ27615.1"/>
    </source>
</evidence>
<dbReference type="HOGENOM" id="CLU_169692_0_0_6"/>